<protein>
    <submittedName>
        <fullName evidence="1">SPP1 family predicted phage head-tail adaptor</fullName>
    </submittedName>
</protein>
<gene>
    <name evidence="1" type="ORF">HNQ80_004327</name>
</gene>
<proteinExistence type="predicted"/>
<dbReference type="AlphaFoldDB" id="A0A841KXW0"/>
<evidence type="ECO:0000313" key="2">
    <source>
        <dbReference type="Proteomes" id="UP000579281"/>
    </source>
</evidence>
<dbReference type="Gene3D" id="2.40.10.270">
    <property type="entry name" value="Bacteriophage SPP1 head-tail adaptor protein"/>
    <property type="match status" value="1"/>
</dbReference>
<organism evidence="1 2">
    <name type="scientific">Anaerosolibacter carboniphilus</name>
    <dbReference type="NCBI Taxonomy" id="1417629"/>
    <lineage>
        <taxon>Bacteria</taxon>
        <taxon>Bacillati</taxon>
        <taxon>Bacillota</taxon>
        <taxon>Clostridia</taxon>
        <taxon>Peptostreptococcales</taxon>
        <taxon>Thermotaleaceae</taxon>
        <taxon>Anaerosolibacter</taxon>
    </lineage>
</organism>
<dbReference type="Proteomes" id="UP000579281">
    <property type="component" value="Unassembled WGS sequence"/>
</dbReference>
<dbReference type="InterPro" id="IPR038666">
    <property type="entry name" value="SSP1_head-tail_sf"/>
</dbReference>
<evidence type="ECO:0000313" key="1">
    <source>
        <dbReference type="EMBL" id="MBB6218187.1"/>
    </source>
</evidence>
<name>A0A841KXW0_9FIRM</name>
<dbReference type="EMBL" id="JACHEN010000034">
    <property type="protein sequence ID" value="MBB6218187.1"/>
    <property type="molecule type" value="Genomic_DNA"/>
</dbReference>
<dbReference type="Pfam" id="PF05521">
    <property type="entry name" value="Phage_HCP"/>
    <property type="match status" value="1"/>
</dbReference>
<reference evidence="1 2" key="1">
    <citation type="submission" date="2020-08" db="EMBL/GenBank/DDBJ databases">
        <title>Genomic Encyclopedia of Type Strains, Phase IV (KMG-IV): sequencing the most valuable type-strain genomes for metagenomic binning, comparative biology and taxonomic classification.</title>
        <authorList>
            <person name="Goeker M."/>
        </authorList>
    </citation>
    <scope>NUCLEOTIDE SEQUENCE [LARGE SCALE GENOMIC DNA]</scope>
    <source>
        <strain evidence="1 2">DSM 103526</strain>
    </source>
</reference>
<sequence length="109" mass="13028">MNPGELNKRIEVWGKEVFKNELKETDYRPKKLKTIWCKIVPQTGSLQKQQTETKLSNTTHKVIVRYNAGKDIEQDMYLMFKGRRFDIKFILNPYEANEKLEIFCEELIE</sequence>
<comment type="caution">
    <text evidence="1">The sequence shown here is derived from an EMBL/GenBank/DDBJ whole genome shotgun (WGS) entry which is preliminary data.</text>
</comment>
<dbReference type="NCBIfam" id="TIGR01563">
    <property type="entry name" value="gp16_SPP1"/>
    <property type="match status" value="1"/>
</dbReference>
<accession>A0A841KXW0</accession>
<dbReference type="RefSeq" id="WP_184312679.1">
    <property type="nucleotide sequence ID" value="NZ_JACHEN010000034.1"/>
</dbReference>
<keyword evidence="2" id="KW-1185">Reference proteome</keyword>
<dbReference type="InterPro" id="IPR008767">
    <property type="entry name" value="Phage_SPP1_head-tail_adaptor"/>
</dbReference>